<evidence type="ECO:0000256" key="7">
    <source>
        <dbReference type="ARBA" id="ARBA00023196"/>
    </source>
</evidence>
<evidence type="ECO:0000256" key="6">
    <source>
        <dbReference type="ARBA" id="ARBA00023136"/>
    </source>
</evidence>
<dbReference type="SUPFAM" id="SSF51344">
    <property type="entry name" value="Epsilon subunit of F1F0-ATP synthase N-terminal domain"/>
    <property type="match status" value="1"/>
</dbReference>
<evidence type="ECO:0000313" key="10">
    <source>
        <dbReference type="EMBL" id="PZE18519.1"/>
    </source>
</evidence>
<dbReference type="InterPro" id="IPR001469">
    <property type="entry name" value="ATP_synth_F1_dsu/esu"/>
</dbReference>
<evidence type="ECO:0000256" key="1">
    <source>
        <dbReference type="ARBA" id="ARBA00003543"/>
    </source>
</evidence>
<dbReference type="InterPro" id="IPR020546">
    <property type="entry name" value="ATP_synth_F1_dsu/esu_N"/>
</dbReference>
<dbReference type="Pfam" id="PF02823">
    <property type="entry name" value="ATP-synt_DE_N"/>
    <property type="match status" value="1"/>
</dbReference>
<dbReference type="AlphaFoldDB" id="A0A2W1N1L0"/>
<dbReference type="Proteomes" id="UP000249248">
    <property type="component" value="Unassembled WGS sequence"/>
</dbReference>
<evidence type="ECO:0000256" key="4">
    <source>
        <dbReference type="ARBA" id="ARBA00022448"/>
    </source>
</evidence>
<dbReference type="GO" id="GO:0045259">
    <property type="term" value="C:proton-transporting ATP synthase complex"/>
    <property type="evidence" value="ECO:0007669"/>
    <property type="project" value="UniProtKB-KW"/>
</dbReference>
<gene>
    <name evidence="10" type="ORF">DNU06_01415</name>
</gene>
<keyword evidence="11" id="KW-1185">Reference proteome</keyword>
<dbReference type="GO" id="GO:0046933">
    <property type="term" value="F:proton-transporting ATP synthase activity, rotational mechanism"/>
    <property type="evidence" value="ECO:0007669"/>
    <property type="project" value="InterPro"/>
</dbReference>
<evidence type="ECO:0000256" key="3">
    <source>
        <dbReference type="ARBA" id="ARBA00005712"/>
    </source>
</evidence>
<keyword evidence="5" id="KW-0406">Ion transport</keyword>
<name>A0A2W1N1L0_9FLAO</name>
<evidence type="ECO:0000313" key="11">
    <source>
        <dbReference type="Proteomes" id="UP000249248"/>
    </source>
</evidence>
<dbReference type="OrthoDB" id="5294255at2"/>
<dbReference type="PANTHER" id="PTHR13822:SF10">
    <property type="entry name" value="ATP SYNTHASE EPSILON CHAIN, CHLOROPLASTIC"/>
    <property type="match status" value="1"/>
</dbReference>
<evidence type="ECO:0000259" key="9">
    <source>
        <dbReference type="Pfam" id="PF02823"/>
    </source>
</evidence>
<keyword evidence="4" id="KW-0813">Transport</keyword>
<evidence type="ECO:0000256" key="5">
    <source>
        <dbReference type="ARBA" id="ARBA00023065"/>
    </source>
</evidence>
<comment type="similarity">
    <text evidence="3">Belongs to the ATPase epsilon chain family.</text>
</comment>
<reference evidence="10 11" key="1">
    <citation type="submission" date="2018-06" db="EMBL/GenBank/DDBJ databases">
        <title>The draft genome sequence of Crocinitomix sp. SM1701.</title>
        <authorList>
            <person name="Zhang X."/>
        </authorList>
    </citation>
    <scope>NUCLEOTIDE SEQUENCE [LARGE SCALE GENOMIC DNA]</scope>
    <source>
        <strain evidence="10 11">SM1701</strain>
    </source>
</reference>
<dbReference type="EMBL" id="QKSB01000001">
    <property type="protein sequence ID" value="PZE18519.1"/>
    <property type="molecule type" value="Genomic_DNA"/>
</dbReference>
<keyword evidence="7" id="KW-0139">CF(1)</keyword>
<protein>
    <recommendedName>
        <fullName evidence="9">ATP synthase F1 complex delta/epsilon subunit N-terminal domain-containing protein</fullName>
    </recommendedName>
</protein>
<comment type="caution">
    <text evidence="10">The sequence shown here is derived from an EMBL/GenBank/DDBJ whole genome shotgun (WGS) entry which is preliminary data.</text>
</comment>
<dbReference type="CDD" id="cd12152">
    <property type="entry name" value="F1-ATPase_delta"/>
    <property type="match status" value="1"/>
</dbReference>
<feature type="domain" description="ATP synthase F1 complex delta/epsilon subunit N-terminal" evidence="9">
    <location>
        <begin position="2"/>
        <end position="57"/>
    </location>
</feature>
<accession>A0A2W1N1L0</accession>
<dbReference type="Gene3D" id="2.60.15.10">
    <property type="entry name" value="F0F1 ATP synthase delta/epsilon subunit, N-terminal"/>
    <property type="match status" value="1"/>
</dbReference>
<organism evidence="10 11">
    <name type="scientific">Putridiphycobacter roseus</name>
    <dbReference type="NCBI Taxonomy" id="2219161"/>
    <lineage>
        <taxon>Bacteria</taxon>
        <taxon>Pseudomonadati</taxon>
        <taxon>Bacteroidota</taxon>
        <taxon>Flavobacteriia</taxon>
        <taxon>Flavobacteriales</taxon>
        <taxon>Crocinitomicaceae</taxon>
        <taxon>Putridiphycobacter</taxon>
    </lineage>
</organism>
<comment type="subcellular location">
    <subcellularLocation>
        <location evidence="2">Endomembrane system</location>
        <topology evidence="2">Peripheral membrane protein</topology>
    </subcellularLocation>
</comment>
<keyword evidence="8" id="KW-0066">ATP synthesis</keyword>
<evidence type="ECO:0000256" key="8">
    <source>
        <dbReference type="ARBA" id="ARBA00023310"/>
    </source>
</evidence>
<evidence type="ECO:0000256" key="2">
    <source>
        <dbReference type="ARBA" id="ARBA00004184"/>
    </source>
</evidence>
<dbReference type="PANTHER" id="PTHR13822">
    <property type="entry name" value="ATP SYNTHASE DELTA/EPSILON CHAIN"/>
    <property type="match status" value="1"/>
</dbReference>
<dbReference type="RefSeq" id="WP_111061419.1">
    <property type="nucleotide sequence ID" value="NZ_JBHUCU010000007.1"/>
</dbReference>
<sequence length="94" mass="10067">MILEVLTPDEVLFKGNVTQVILPGLDGSFGILDSHAPLISALSKGAVKVDQNATENKSFKGRLNIENKANNSFTFDINGGVVEVNDNKILVLAE</sequence>
<keyword evidence="6" id="KW-0472">Membrane</keyword>
<dbReference type="GO" id="GO:0012505">
    <property type="term" value="C:endomembrane system"/>
    <property type="evidence" value="ECO:0007669"/>
    <property type="project" value="UniProtKB-SubCell"/>
</dbReference>
<proteinExistence type="inferred from homology"/>
<dbReference type="InterPro" id="IPR036771">
    <property type="entry name" value="ATPsynth_dsu/esu_N"/>
</dbReference>
<comment type="function">
    <text evidence="1">Produces ATP from ADP in the presence of a proton gradient across the membrane.</text>
</comment>